<comment type="caution">
    <text evidence="2">The sequence shown here is derived from an EMBL/GenBank/DDBJ whole genome shotgun (WGS) entry which is preliminary data.</text>
</comment>
<accession>A0A543HUG4</accession>
<keyword evidence="3" id="KW-1185">Reference proteome</keyword>
<name>A0A543HUG4_9MICO</name>
<sequence>MAVQLGSVALDHLSDVAVRDAVRLARYDVPAMAGDLLQPLGRPAVDLVLQGSFFGSDAAQQLAELRTVLRGGDPVDLLADAAGDGYVAKVVVAGLDVWQRSGDVERFDYRVVLVEYVEPPAAPALGALPGIDASLAQEAVGYLDDVQDAIWQISQLVSLTQLAGFGDPTTKAPRMLTDYQAAGGGQTEPASGLRDVLEGGVS</sequence>
<dbReference type="EMBL" id="VFPM01000002">
    <property type="protein sequence ID" value="TQM61940.1"/>
    <property type="molecule type" value="Genomic_DNA"/>
</dbReference>
<evidence type="ECO:0000313" key="2">
    <source>
        <dbReference type="EMBL" id="TQM61940.1"/>
    </source>
</evidence>
<protein>
    <submittedName>
        <fullName evidence="2">Uncharacterized protein</fullName>
    </submittedName>
</protein>
<dbReference type="Proteomes" id="UP000316747">
    <property type="component" value="Unassembled WGS sequence"/>
</dbReference>
<evidence type="ECO:0000313" key="3">
    <source>
        <dbReference type="Proteomes" id="UP000316747"/>
    </source>
</evidence>
<dbReference type="RefSeq" id="WP_141843929.1">
    <property type="nucleotide sequence ID" value="NZ_VFPM01000002.1"/>
</dbReference>
<gene>
    <name evidence="2" type="ORF">FBY41_1962</name>
</gene>
<reference evidence="2 3" key="1">
    <citation type="submission" date="2019-06" db="EMBL/GenBank/DDBJ databases">
        <title>Genome sequencing of plant associated microbes to promote plant fitness in Sorghum bicolor and Oryza sativa.</title>
        <authorList>
            <person name="Coleman-Derr D."/>
        </authorList>
    </citation>
    <scope>NUCLEOTIDE SEQUENCE [LARGE SCALE GENOMIC DNA]</scope>
    <source>
        <strain evidence="2 3">KV-663</strain>
    </source>
</reference>
<proteinExistence type="predicted"/>
<feature type="region of interest" description="Disordered" evidence="1">
    <location>
        <begin position="181"/>
        <end position="202"/>
    </location>
</feature>
<evidence type="ECO:0000256" key="1">
    <source>
        <dbReference type="SAM" id="MobiDB-lite"/>
    </source>
</evidence>
<dbReference type="OrthoDB" id="5166631at2"/>
<organism evidence="2 3">
    <name type="scientific">Humibacillus xanthopallidus</name>
    <dbReference type="NCBI Taxonomy" id="412689"/>
    <lineage>
        <taxon>Bacteria</taxon>
        <taxon>Bacillati</taxon>
        <taxon>Actinomycetota</taxon>
        <taxon>Actinomycetes</taxon>
        <taxon>Micrococcales</taxon>
        <taxon>Intrasporangiaceae</taxon>
        <taxon>Humibacillus</taxon>
    </lineage>
</organism>
<dbReference type="AlphaFoldDB" id="A0A543HUG4"/>